<proteinExistence type="predicted"/>
<dbReference type="Proteomes" id="UP000886653">
    <property type="component" value="Unassembled WGS sequence"/>
</dbReference>
<accession>A0A9P6TGU9</accession>
<protein>
    <recommendedName>
        <fullName evidence="3">Fucosyltransferase</fullName>
    </recommendedName>
</protein>
<evidence type="ECO:0000313" key="1">
    <source>
        <dbReference type="EMBL" id="KAG0151837.1"/>
    </source>
</evidence>
<dbReference type="Gene3D" id="3.40.50.11350">
    <property type="match status" value="1"/>
</dbReference>
<comment type="caution">
    <text evidence="1">The sequence shown here is derived from an EMBL/GenBank/DDBJ whole genome shotgun (WGS) entry which is preliminary data.</text>
</comment>
<dbReference type="PANTHER" id="PTHR13132">
    <property type="entry name" value="ALPHA- 1,6 -FUCOSYLTRANSFERASE"/>
    <property type="match status" value="1"/>
</dbReference>
<dbReference type="OrthoDB" id="2506135at2759"/>
<evidence type="ECO:0000313" key="2">
    <source>
        <dbReference type="Proteomes" id="UP000886653"/>
    </source>
</evidence>
<dbReference type="GO" id="GO:0046921">
    <property type="term" value="F:alpha-(1-&gt;6)-fucosyltransferase activity"/>
    <property type="evidence" value="ECO:0007669"/>
    <property type="project" value="TreeGrafter"/>
</dbReference>
<gene>
    <name evidence="1" type="ORF">CROQUDRAFT_36459</name>
</gene>
<evidence type="ECO:0008006" key="3">
    <source>
        <dbReference type="Google" id="ProtNLM"/>
    </source>
</evidence>
<dbReference type="EMBL" id="MU167211">
    <property type="protein sequence ID" value="KAG0151837.1"/>
    <property type="molecule type" value="Genomic_DNA"/>
</dbReference>
<dbReference type="AlphaFoldDB" id="A0A9P6TGU9"/>
<dbReference type="GO" id="GO:0006487">
    <property type="term" value="P:protein N-linked glycosylation"/>
    <property type="evidence" value="ECO:0007669"/>
    <property type="project" value="TreeGrafter"/>
</dbReference>
<organism evidence="1 2">
    <name type="scientific">Cronartium quercuum f. sp. fusiforme G11</name>
    <dbReference type="NCBI Taxonomy" id="708437"/>
    <lineage>
        <taxon>Eukaryota</taxon>
        <taxon>Fungi</taxon>
        <taxon>Dikarya</taxon>
        <taxon>Basidiomycota</taxon>
        <taxon>Pucciniomycotina</taxon>
        <taxon>Pucciniomycetes</taxon>
        <taxon>Pucciniales</taxon>
        <taxon>Coleosporiaceae</taxon>
        <taxon>Cronartium</taxon>
    </lineage>
</organism>
<dbReference type="PANTHER" id="PTHR13132:SF29">
    <property type="entry name" value="ALPHA-(1,6)-FUCOSYLTRANSFERASE"/>
    <property type="match status" value="1"/>
</dbReference>
<keyword evidence="2" id="KW-1185">Reference proteome</keyword>
<name>A0A9P6TGU9_9BASI</name>
<reference evidence="1" key="1">
    <citation type="submission" date="2013-11" db="EMBL/GenBank/DDBJ databases">
        <title>Genome sequence of the fusiform rust pathogen reveals effectors for host alternation and coevolution with pine.</title>
        <authorList>
            <consortium name="DOE Joint Genome Institute"/>
            <person name="Smith K."/>
            <person name="Pendleton A."/>
            <person name="Kubisiak T."/>
            <person name="Anderson C."/>
            <person name="Salamov A."/>
            <person name="Aerts A."/>
            <person name="Riley R."/>
            <person name="Clum A."/>
            <person name="Lindquist E."/>
            <person name="Ence D."/>
            <person name="Campbell M."/>
            <person name="Kronenberg Z."/>
            <person name="Feau N."/>
            <person name="Dhillon B."/>
            <person name="Hamelin R."/>
            <person name="Burleigh J."/>
            <person name="Smith J."/>
            <person name="Yandell M."/>
            <person name="Nelson C."/>
            <person name="Grigoriev I."/>
            <person name="Davis J."/>
        </authorList>
    </citation>
    <scope>NUCLEOTIDE SEQUENCE</scope>
    <source>
        <strain evidence="1">G11</strain>
    </source>
</reference>
<sequence length="448" mass="51238">MTSDLGTGRSNAFSSIDSASQRVRIGIRHPPTPLSLTNAKLPACERTFLYKFTPWGGLGFQLIEWSIAALVAKELNYTMIIDDSNWNYGRFSDYFDIPPLPCQPPPEDIKRPLFKNTKVDQGNHIYSTMPERDAFEQYLFEKLDQQVIDVNSVWRLVNYREEASVLPAEQNLHYKLKPIFDAKSEAIRHIWRPNKYVLDEILKMKKELNIRMMESLHPGPSGTKATLPSSFDLDSPMAGKLISVHFRLGDKGPEMEVLRPAYRVGMKNAFAHPKPFFEVIRSFVPNWKNSPKLPTLFLFSDDGPDALEKFNQYQSLFIPSQRFPILQPPEEMPITDKGWDQNQFDAYSTEVKKKMVIALIRDITFAADNSDSIVCTTCSNICTLLFHLRGSEEIIGRHGSIRSVDAPWYPTSATWALFDLSLDPVKDHDKIFALVPELAKDERNYIVI</sequence>